<keyword evidence="3" id="KW-0843">Virulence</keyword>
<evidence type="ECO:0000256" key="5">
    <source>
        <dbReference type="SAM" id="SignalP"/>
    </source>
</evidence>
<comment type="subcellular location">
    <subcellularLocation>
        <location evidence="1">Secreted</location>
    </subcellularLocation>
</comment>
<evidence type="ECO:0000256" key="3">
    <source>
        <dbReference type="ARBA" id="ARBA00023026"/>
    </source>
</evidence>
<keyword evidence="7" id="KW-1185">Reference proteome</keyword>
<keyword evidence="2" id="KW-0964">Secreted</keyword>
<dbReference type="Proteomes" id="UP000198928">
    <property type="component" value="Unassembled WGS sequence"/>
</dbReference>
<dbReference type="EMBL" id="FOSG01000005">
    <property type="protein sequence ID" value="SFK35741.1"/>
    <property type="molecule type" value="Genomic_DNA"/>
</dbReference>
<evidence type="ECO:0000256" key="4">
    <source>
        <dbReference type="SAM" id="MobiDB-lite"/>
    </source>
</evidence>
<feature type="chain" id="PRO_5038486191" evidence="5">
    <location>
        <begin position="28"/>
        <end position="1064"/>
    </location>
</feature>
<dbReference type="GO" id="GO:0005737">
    <property type="term" value="C:cytoplasm"/>
    <property type="evidence" value="ECO:0007669"/>
    <property type="project" value="InterPro"/>
</dbReference>
<dbReference type="Pfam" id="PF03534">
    <property type="entry name" value="SpvB"/>
    <property type="match status" value="1"/>
</dbReference>
<sequence>MLARSRSLAMSLSGAMLAGLVSVVTFAVPVAALEGGEDLPSVPVQADGRPPAQRAEPTTEKVPAPVWPKATEAVVDLAETKAGEPLAVSPSGKAVDPSARSDDAKAAVVSLAPVRSVVPGQQSVPPKVEVRVLDRKAVAPAGGLGLGVRLTRADKSDDPKAIEVSIDYSSFRHAYGGDFAGRLRLLRMPACALTTPRAKKCAEREYIPAANDVEDGTLTATVQADPDTSGPSTQTLSAASASSGSVYTLTTGSSSDEGDYRATPLNQASSWDVSTASGAFTYSVPIQLPRPPMGEAPELALRYNSQNVDGRTSASNNQSSWTGMGWDLNVGFIERRYKNCTQDGHPTFGDLCWDSPNSVEEPSGAVYVINLDGVSSNLVQDNTGTGSYHVQDDPGWRVQRLTHDADDWTKDYWVISHQDGSRYYFGWGKSQRTGAATNSALKVPVIGDDAGEPCHGQFPEPCLQTWRWGLDRMVDANEVETAYLYDRETNHYRSVAAADKPRAYHNAGYLKKIEYGWSSQIPGAQLPAWVELSHVNRCVERTTEDNPLDNAVPACPTIDSSPESYPDVPLDLLCDGTTADYECAGKTYYPTFFMRDMLWDIKTYVQDNNAASNDLVMQYQLKYGMPNPPGTIGKTLWLDYIQRKAYGNDPNITLPVINFNGIDIDNQVGSGELNFRRVNQVHGDLGAVVNVTYGHASAARQCDAADLPSQSSNTQECFWQKWVPEGSETEKTGWFKKFVVKKVVVDPGVGQGTDADGAPNQTTTYDYFGGAGWRFSNDPLTEDEDETWSDWRGYREVRITSGANENRHSSYHWMYRGLDGDRTSKTDSSARRSVKITDSWGKEWTDHAWLAGRELQLSKRDQDDESHERVLHEYWTHNTAQYVGLPDARFVREQKTTTRKRISTSSDNDSTWRESVVVNDYDAAETPSWKYGLPLRLDEWGETGVADNRCTTYGRAYNTDTLDSTGTQRWTVLVDEVRTYSVTCSSRDTATNMNGFTVTLYDGATSEDANKPVDGNPTEVHTYTAADKHRVEKKQFDDAGRVVKAWDANGNPTTTAYSPRHRGR</sequence>
<feature type="signal peptide" evidence="5">
    <location>
        <begin position="1"/>
        <end position="27"/>
    </location>
</feature>
<organism evidence="6 7">
    <name type="scientific">Streptomyces pini</name>
    <dbReference type="NCBI Taxonomy" id="1520580"/>
    <lineage>
        <taxon>Bacteria</taxon>
        <taxon>Bacillati</taxon>
        <taxon>Actinomycetota</taxon>
        <taxon>Actinomycetes</taxon>
        <taxon>Kitasatosporales</taxon>
        <taxon>Streptomycetaceae</taxon>
        <taxon>Streptomyces</taxon>
    </lineage>
</organism>
<evidence type="ECO:0000256" key="1">
    <source>
        <dbReference type="ARBA" id="ARBA00004613"/>
    </source>
</evidence>
<dbReference type="InterPro" id="IPR003284">
    <property type="entry name" value="Sal_SpvB"/>
</dbReference>
<name>A0A1I3YX03_9ACTN</name>
<feature type="region of interest" description="Disordered" evidence="4">
    <location>
        <begin position="37"/>
        <end position="63"/>
    </location>
</feature>
<dbReference type="GO" id="GO:0005576">
    <property type="term" value="C:extracellular region"/>
    <property type="evidence" value="ECO:0007669"/>
    <property type="project" value="UniProtKB-SubCell"/>
</dbReference>
<evidence type="ECO:0000256" key="2">
    <source>
        <dbReference type="ARBA" id="ARBA00022525"/>
    </source>
</evidence>
<protein>
    <submittedName>
        <fullName evidence="6">Virulence plasmid B protein</fullName>
    </submittedName>
</protein>
<accession>A0A1I3YX03</accession>
<gene>
    <name evidence="6" type="ORF">SAMN05192584_105215</name>
</gene>
<evidence type="ECO:0000313" key="7">
    <source>
        <dbReference type="Proteomes" id="UP000198928"/>
    </source>
</evidence>
<reference evidence="7" key="1">
    <citation type="submission" date="2016-10" db="EMBL/GenBank/DDBJ databases">
        <authorList>
            <person name="Varghese N."/>
            <person name="Submissions S."/>
        </authorList>
    </citation>
    <scope>NUCLEOTIDE SEQUENCE [LARGE SCALE GENOMIC DNA]</scope>
    <source>
        <strain evidence="7">PL19</strain>
    </source>
</reference>
<keyword evidence="5" id="KW-0732">Signal</keyword>
<dbReference type="AlphaFoldDB" id="A0A1I3YX03"/>
<evidence type="ECO:0000313" key="6">
    <source>
        <dbReference type="EMBL" id="SFK35741.1"/>
    </source>
</evidence>
<proteinExistence type="predicted"/>